<sequence>MPVWLLREHEGLRITGTSDPMVPRPLGVDRQLTSDGRQESHCAGPPA</sequence>
<name>A0ABU1PMV0_9PSEU</name>
<feature type="region of interest" description="Disordered" evidence="1">
    <location>
        <begin position="15"/>
        <end position="47"/>
    </location>
</feature>
<keyword evidence="4" id="KW-1185">Reference proteome</keyword>
<reference evidence="3 4" key="1">
    <citation type="submission" date="2023-07" db="EMBL/GenBank/DDBJ databases">
        <title>Sequencing the genomes of 1000 actinobacteria strains.</title>
        <authorList>
            <person name="Klenk H.-P."/>
        </authorList>
    </citation>
    <scope>NUCLEOTIDE SEQUENCE [LARGE SCALE GENOMIC DNA]</scope>
    <source>
        <strain evidence="3 4">DSM 43749</strain>
    </source>
</reference>
<dbReference type="InterPro" id="IPR045582">
    <property type="entry name" value="Trehalase-like_N"/>
</dbReference>
<evidence type="ECO:0000259" key="2">
    <source>
        <dbReference type="Pfam" id="PF19291"/>
    </source>
</evidence>
<protein>
    <recommendedName>
        <fullName evidence="2">Trehalase-like N-terminal domain-containing protein</fullName>
    </recommendedName>
</protein>
<evidence type="ECO:0000313" key="3">
    <source>
        <dbReference type="EMBL" id="MDR6591771.1"/>
    </source>
</evidence>
<organism evidence="3 4">
    <name type="scientific">Saccharothrix longispora</name>
    <dbReference type="NCBI Taxonomy" id="33920"/>
    <lineage>
        <taxon>Bacteria</taxon>
        <taxon>Bacillati</taxon>
        <taxon>Actinomycetota</taxon>
        <taxon>Actinomycetes</taxon>
        <taxon>Pseudonocardiales</taxon>
        <taxon>Pseudonocardiaceae</taxon>
        <taxon>Saccharothrix</taxon>
    </lineage>
</organism>
<gene>
    <name evidence="3" type="ORF">J2S66_000155</name>
</gene>
<dbReference type="Proteomes" id="UP001268819">
    <property type="component" value="Unassembled WGS sequence"/>
</dbReference>
<dbReference type="Pfam" id="PF19291">
    <property type="entry name" value="TREH_N"/>
    <property type="match status" value="1"/>
</dbReference>
<proteinExistence type="predicted"/>
<feature type="domain" description="Trehalase-like N-terminal" evidence="2">
    <location>
        <begin position="2"/>
        <end position="41"/>
    </location>
</feature>
<evidence type="ECO:0000256" key="1">
    <source>
        <dbReference type="SAM" id="MobiDB-lite"/>
    </source>
</evidence>
<dbReference type="RefSeq" id="WP_310302391.1">
    <property type="nucleotide sequence ID" value="NZ_BAAAXB010000001.1"/>
</dbReference>
<dbReference type="EMBL" id="JAVDSG010000001">
    <property type="protein sequence ID" value="MDR6591771.1"/>
    <property type="molecule type" value="Genomic_DNA"/>
</dbReference>
<evidence type="ECO:0000313" key="4">
    <source>
        <dbReference type="Proteomes" id="UP001268819"/>
    </source>
</evidence>
<accession>A0ABU1PMV0</accession>
<comment type="caution">
    <text evidence="3">The sequence shown here is derived from an EMBL/GenBank/DDBJ whole genome shotgun (WGS) entry which is preliminary data.</text>
</comment>